<name>W2T9D9_NECAM</name>
<protein>
    <submittedName>
        <fullName evidence="1">Uncharacterized protein</fullName>
    </submittedName>
</protein>
<dbReference type="AlphaFoldDB" id="W2T9D9"/>
<gene>
    <name evidence="1" type="ORF">NECAME_02920</name>
</gene>
<reference evidence="2" key="1">
    <citation type="journal article" date="2014" name="Nat. Genet.">
        <title>Genome of the human hookworm Necator americanus.</title>
        <authorList>
            <person name="Tang Y.T."/>
            <person name="Gao X."/>
            <person name="Rosa B.A."/>
            <person name="Abubucker S."/>
            <person name="Hallsworth-Pepin K."/>
            <person name="Martin J."/>
            <person name="Tyagi R."/>
            <person name="Heizer E."/>
            <person name="Zhang X."/>
            <person name="Bhonagiri-Palsikar V."/>
            <person name="Minx P."/>
            <person name="Warren W.C."/>
            <person name="Wang Q."/>
            <person name="Zhan B."/>
            <person name="Hotez P.J."/>
            <person name="Sternberg P.W."/>
            <person name="Dougall A."/>
            <person name="Gaze S.T."/>
            <person name="Mulvenna J."/>
            <person name="Sotillo J."/>
            <person name="Ranganathan S."/>
            <person name="Rabelo E.M."/>
            <person name="Wilson R.K."/>
            <person name="Felgner P.L."/>
            <person name="Bethony J."/>
            <person name="Hawdon J.M."/>
            <person name="Gasser R.B."/>
            <person name="Loukas A."/>
            <person name="Mitreva M."/>
        </authorList>
    </citation>
    <scope>NUCLEOTIDE SEQUENCE [LARGE SCALE GENOMIC DNA]</scope>
</reference>
<evidence type="ECO:0000313" key="2">
    <source>
        <dbReference type="Proteomes" id="UP000053676"/>
    </source>
</evidence>
<keyword evidence="2" id="KW-1185">Reference proteome</keyword>
<organism evidence="1 2">
    <name type="scientific">Necator americanus</name>
    <name type="common">Human hookworm</name>
    <dbReference type="NCBI Taxonomy" id="51031"/>
    <lineage>
        <taxon>Eukaryota</taxon>
        <taxon>Metazoa</taxon>
        <taxon>Ecdysozoa</taxon>
        <taxon>Nematoda</taxon>
        <taxon>Chromadorea</taxon>
        <taxon>Rhabditida</taxon>
        <taxon>Rhabditina</taxon>
        <taxon>Rhabditomorpha</taxon>
        <taxon>Strongyloidea</taxon>
        <taxon>Ancylostomatidae</taxon>
        <taxon>Bunostominae</taxon>
        <taxon>Necator</taxon>
    </lineage>
</organism>
<dbReference type="EMBL" id="KI659903">
    <property type="protein sequence ID" value="ETN78483.1"/>
    <property type="molecule type" value="Genomic_DNA"/>
</dbReference>
<sequence length="163" mass="18213">MVPAHKGFETFHAFPSLCCKPKFADTPQQTACWSAADWLGGTTHQVSAIQPIAARLAVNPNVYSKIYERKEHGKNKRKWASCMSECCNLLWSPLGSSSARARATVARPQIRSLGQQKMTPMDLTALSESINEIRQMVTSSQFFVCDETKNVLVCITEFLVHYT</sequence>
<dbReference type="Proteomes" id="UP000053676">
    <property type="component" value="Unassembled WGS sequence"/>
</dbReference>
<evidence type="ECO:0000313" key="1">
    <source>
        <dbReference type="EMBL" id="ETN78483.1"/>
    </source>
</evidence>
<accession>W2T9D9</accession>
<dbReference type="KEGG" id="nai:NECAME_02920"/>
<proteinExistence type="predicted"/>